<dbReference type="Proteomes" id="UP000694920">
    <property type="component" value="Unplaced"/>
</dbReference>
<dbReference type="KEGG" id="ccin:107265140"/>
<name>A0AAJ7BMD7_CEPCN</name>
<dbReference type="GO" id="GO:0007218">
    <property type="term" value="P:neuropeptide signaling pathway"/>
    <property type="evidence" value="ECO:0007669"/>
    <property type="project" value="InterPro"/>
</dbReference>
<gene>
    <name evidence="3 4" type="primary">LOC107265140</name>
</gene>
<feature type="chain" id="PRO_5044708591" evidence="1">
    <location>
        <begin position="27"/>
        <end position="83"/>
    </location>
</feature>
<feature type="signal peptide" evidence="1">
    <location>
        <begin position="1"/>
        <end position="26"/>
    </location>
</feature>
<dbReference type="RefSeq" id="XP_015589730.1">
    <property type="nucleotide sequence ID" value="XM_015734244.2"/>
</dbReference>
<evidence type="ECO:0000313" key="3">
    <source>
        <dbReference type="RefSeq" id="XP_015589729.1"/>
    </source>
</evidence>
<dbReference type="AlphaFoldDB" id="A0AAJ7BMD7"/>
<organism evidence="2 3">
    <name type="scientific">Cephus cinctus</name>
    <name type="common">Wheat stem sawfly</name>
    <dbReference type="NCBI Taxonomy" id="211228"/>
    <lineage>
        <taxon>Eukaryota</taxon>
        <taxon>Metazoa</taxon>
        <taxon>Ecdysozoa</taxon>
        <taxon>Arthropoda</taxon>
        <taxon>Hexapoda</taxon>
        <taxon>Insecta</taxon>
        <taxon>Pterygota</taxon>
        <taxon>Neoptera</taxon>
        <taxon>Endopterygota</taxon>
        <taxon>Hymenoptera</taxon>
        <taxon>Cephoidea</taxon>
        <taxon>Cephidae</taxon>
        <taxon>Cephus</taxon>
    </lineage>
</organism>
<dbReference type="GeneID" id="107265140"/>
<dbReference type="GO" id="GO:0008255">
    <property type="term" value="F:ecdysis-triggering hormone activity"/>
    <property type="evidence" value="ECO:0007669"/>
    <property type="project" value="InterPro"/>
</dbReference>
<dbReference type="InterPro" id="IPR006825">
    <property type="entry name" value="Eclosion"/>
</dbReference>
<evidence type="ECO:0000313" key="2">
    <source>
        <dbReference type="Proteomes" id="UP000694920"/>
    </source>
</evidence>
<sequence length="83" mass="8922">MNTQTRYALLLLVAIAVLILSTSAGANQIGVCIRNCAQCKKMFGSYFEGQLCADTCVKFKGKIIPDCEDASSIAPFITKLADD</sequence>
<proteinExistence type="predicted"/>
<keyword evidence="2" id="KW-1185">Reference proteome</keyword>
<evidence type="ECO:0000256" key="1">
    <source>
        <dbReference type="SAM" id="SignalP"/>
    </source>
</evidence>
<dbReference type="GO" id="GO:0018990">
    <property type="term" value="P:ecdysis, chitin-based cuticle"/>
    <property type="evidence" value="ECO:0007669"/>
    <property type="project" value="InterPro"/>
</dbReference>
<dbReference type="Pfam" id="PF04736">
    <property type="entry name" value="Eclosion"/>
    <property type="match status" value="1"/>
</dbReference>
<evidence type="ECO:0000313" key="4">
    <source>
        <dbReference type="RefSeq" id="XP_015589730.1"/>
    </source>
</evidence>
<protein>
    <submittedName>
        <fullName evidence="3 4">Eclosion hormone</fullName>
    </submittedName>
</protein>
<keyword evidence="1" id="KW-0732">Signal</keyword>
<dbReference type="CTD" id="103935"/>
<dbReference type="RefSeq" id="XP_015589729.1">
    <property type="nucleotide sequence ID" value="XM_015734243.2"/>
</dbReference>
<reference evidence="3 4" key="1">
    <citation type="submission" date="2025-04" db="UniProtKB">
        <authorList>
            <consortium name="RefSeq"/>
        </authorList>
    </citation>
    <scope>IDENTIFICATION</scope>
</reference>
<accession>A0AAJ7BMD7</accession>